<name>A0A3A9JMY1_9PROT</name>
<proteinExistence type="predicted"/>
<sequence length="168" mass="17722">MAGLAQAAPLRDGATGLTVDPPAGYIARAEAPDKQHAATFSVKRPSETATGCQVGFTRVPGNARRSQPEINAMIRSPAGQEAGRAALASVYNVTEAATVQLGDVSALLFLANFKPHRKLPPEAQNIRTLFAILETPRGRTSIVCTAQSGEFASRRPEFEAVVRGTTPP</sequence>
<accession>A0A3A9JMY1</accession>
<reference evidence="1 4" key="1">
    <citation type="submission" date="2018-09" db="EMBL/GenBank/DDBJ databases">
        <title>Roseomonas sp. nov., isolated from feces of Tibetan antelopes in the Qinghai-Tibet plateau, China.</title>
        <authorList>
            <person name="Tian Z."/>
        </authorList>
    </citation>
    <scope>NUCLEOTIDE SEQUENCE [LARGE SCALE GENOMIC DNA]</scope>
    <source>
        <strain evidence="2 3">Z23</strain>
        <strain evidence="1 4">Z24</strain>
    </source>
</reference>
<dbReference type="Proteomes" id="UP000278036">
    <property type="component" value="Unassembled WGS sequence"/>
</dbReference>
<evidence type="ECO:0000313" key="3">
    <source>
        <dbReference type="Proteomes" id="UP000274097"/>
    </source>
</evidence>
<organism evidence="1 4">
    <name type="scientific">Teichococcus wenyumeiae</name>
    <dbReference type="NCBI Taxonomy" id="2478470"/>
    <lineage>
        <taxon>Bacteria</taxon>
        <taxon>Pseudomonadati</taxon>
        <taxon>Pseudomonadota</taxon>
        <taxon>Alphaproteobacteria</taxon>
        <taxon>Acetobacterales</taxon>
        <taxon>Roseomonadaceae</taxon>
        <taxon>Roseomonas</taxon>
    </lineage>
</organism>
<dbReference type="EMBL" id="RAQU01000004">
    <property type="protein sequence ID" value="RKK06113.1"/>
    <property type="molecule type" value="Genomic_DNA"/>
</dbReference>
<dbReference type="InParanoid" id="A0A3A9JMY1"/>
<evidence type="ECO:0000313" key="2">
    <source>
        <dbReference type="EMBL" id="RMI25602.1"/>
    </source>
</evidence>
<keyword evidence="3" id="KW-1185">Reference proteome</keyword>
<evidence type="ECO:0000313" key="4">
    <source>
        <dbReference type="Proteomes" id="UP000278036"/>
    </source>
</evidence>
<dbReference type="Proteomes" id="UP000274097">
    <property type="component" value="Unassembled WGS sequence"/>
</dbReference>
<evidence type="ECO:0000313" key="1">
    <source>
        <dbReference type="EMBL" id="RKK06113.1"/>
    </source>
</evidence>
<dbReference type="AlphaFoldDB" id="A0A3A9JMY1"/>
<comment type="caution">
    <text evidence="1">The sequence shown here is derived from an EMBL/GenBank/DDBJ whole genome shotgun (WGS) entry which is preliminary data.</text>
</comment>
<dbReference type="EMBL" id="RFLX01000004">
    <property type="protein sequence ID" value="RMI25602.1"/>
    <property type="molecule type" value="Genomic_DNA"/>
</dbReference>
<gene>
    <name evidence="1" type="ORF">D6Z83_00865</name>
    <name evidence="2" type="ORF">EBE87_07755</name>
</gene>
<protein>
    <submittedName>
        <fullName evidence="1">Uncharacterized protein</fullName>
    </submittedName>
</protein>